<keyword evidence="4" id="KW-0408">Iron</keyword>
<dbReference type="InterPro" id="IPR002401">
    <property type="entry name" value="Cyt_P450_E_grp-I"/>
</dbReference>
<dbReference type="InterPro" id="IPR050364">
    <property type="entry name" value="Cytochrome_P450_fung"/>
</dbReference>
<dbReference type="Gene3D" id="1.10.630.10">
    <property type="entry name" value="Cytochrome P450"/>
    <property type="match status" value="1"/>
</dbReference>
<evidence type="ECO:0000256" key="2">
    <source>
        <dbReference type="ARBA" id="ARBA00022723"/>
    </source>
</evidence>
<dbReference type="Pfam" id="PF00067">
    <property type="entry name" value="p450"/>
    <property type="match status" value="1"/>
</dbReference>
<keyword evidence="2" id="KW-0479">Metal-binding</keyword>
<protein>
    <recommendedName>
        <fullName evidence="7">Phenylacetate 2-hydroxylase</fullName>
    </recommendedName>
</protein>
<keyword evidence="3" id="KW-0560">Oxidoreductase</keyword>
<evidence type="ECO:0000256" key="4">
    <source>
        <dbReference type="ARBA" id="ARBA00023004"/>
    </source>
</evidence>
<dbReference type="PANTHER" id="PTHR46300:SF9">
    <property type="entry name" value="P450, PUTATIVE-RELATED"/>
    <property type="match status" value="1"/>
</dbReference>
<evidence type="ECO:0000256" key="3">
    <source>
        <dbReference type="ARBA" id="ARBA00023002"/>
    </source>
</evidence>
<comment type="similarity">
    <text evidence="1">Belongs to the cytochrome P450 family.</text>
</comment>
<comment type="caution">
    <text evidence="5">The sequence shown here is derived from an EMBL/GenBank/DDBJ whole genome shotgun (WGS) entry which is preliminary data.</text>
</comment>
<evidence type="ECO:0000256" key="1">
    <source>
        <dbReference type="ARBA" id="ARBA00010617"/>
    </source>
</evidence>
<gene>
    <name evidence="5" type="ORF">Plec18167_000862</name>
</gene>
<dbReference type="SUPFAM" id="SSF48264">
    <property type="entry name" value="Cytochrome P450"/>
    <property type="match status" value="1"/>
</dbReference>
<sequence length="209" mass="23593">MGIAYLSSAHGQEIQKRAYEEITKVYPDGDAWERCLVEEKVPYITALVKEVLRFWTVIPICLPRVSIKDIPWKDAVIPAGTTFFMNAYAADNDETHFKSPFSFNPDRYLDIPDGSGTPHYAYGAGSRMCAGSHLANRELYTAFLRLISAFEIVPAKNRADDPILDPLECNMTKTSLTLDPKPFKVGFRVRDRAKLEGWIRGSDERTKGL</sequence>
<keyword evidence="6" id="KW-1185">Reference proteome</keyword>
<dbReference type="PANTHER" id="PTHR46300">
    <property type="entry name" value="P450, PUTATIVE (EUROFUNG)-RELATED-RELATED"/>
    <property type="match status" value="1"/>
</dbReference>
<evidence type="ECO:0000313" key="5">
    <source>
        <dbReference type="EMBL" id="KAL1885369.1"/>
    </source>
</evidence>
<accession>A0ABR3YAQ0</accession>
<dbReference type="EMBL" id="JAVDPF010000002">
    <property type="protein sequence ID" value="KAL1885369.1"/>
    <property type="molecule type" value="Genomic_DNA"/>
</dbReference>
<dbReference type="InterPro" id="IPR001128">
    <property type="entry name" value="Cyt_P450"/>
</dbReference>
<organism evidence="5 6">
    <name type="scientific">Paecilomyces lecythidis</name>
    <dbReference type="NCBI Taxonomy" id="3004212"/>
    <lineage>
        <taxon>Eukaryota</taxon>
        <taxon>Fungi</taxon>
        <taxon>Dikarya</taxon>
        <taxon>Ascomycota</taxon>
        <taxon>Pezizomycotina</taxon>
        <taxon>Eurotiomycetes</taxon>
        <taxon>Eurotiomycetidae</taxon>
        <taxon>Eurotiales</taxon>
        <taxon>Thermoascaceae</taxon>
        <taxon>Paecilomyces</taxon>
    </lineage>
</organism>
<dbReference type="Proteomes" id="UP001583193">
    <property type="component" value="Unassembled WGS sequence"/>
</dbReference>
<dbReference type="PRINTS" id="PR00463">
    <property type="entry name" value="EP450I"/>
</dbReference>
<reference evidence="5 6" key="1">
    <citation type="journal article" date="2024" name="IMA Fungus">
        <title>IMA Genome - F19 : A genome assembly and annotation guide to empower mycologists, including annotated draft genome sequences of Ceratocystis pirilliformis, Diaporthe australafricana, Fusarium ophioides, Paecilomyces lecythidis, and Sporothrix stenoceras.</title>
        <authorList>
            <person name="Aylward J."/>
            <person name="Wilson A.M."/>
            <person name="Visagie C.M."/>
            <person name="Spraker J."/>
            <person name="Barnes I."/>
            <person name="Buitendag C."/>
            <person name="Ceriani C."/>
            <person name="Del Mar Angel L."/>
            <person name="du Plessis D."/>
            <person name="Fuchs T."/>
            <person name="Gasser K."/>
            <person name="Kramer D."/>
            <person name="Li W."/>
            <person name="Munsamy K."/>
            <person name="Piso A."/>
            <person name="Price J.L."/>
            <person name="Sonnekus B."/>
            <person name="Thomas C."/>
            <person name="van der Nest A."/>
            <person name="van Dijk A."/>
            <person name="van Heerden A."/>
            <person name="van Vuuren N."/>
            <person name="Yilmaz N."/>
            <person name="Duong T.A."/>
            <person name="van der Merwe N.A."/>
            <person name="Wingfield M.J."/>
            <person name="Wingfield B.D."/>
        </authorList>
    </citation>
    <scope>NUCLEOTIDE SEQUENCE [LARGE SCALE GENOMIC DNA]</scope>
    <source>
        <strain evidence="5 6">CMW 18167</strain>
    </source>
</reference>
<evidence type="ECO:0008006" key="7">
    <source>
        <dbReference type="Google" id="ProtNLM"/>
    </source>
</evidence>
<name>A0ABR3YAQ0_9EURO</name>
<dbReference type="PRINTS" id="PR00385">
    <property type="entry name" value="P450"/>
</dbReference>
<dbReference type="InterPro" id="IPR036396">
    <property type="entry name" value="Cyt_P450_sf"/>
</dbReference>
<evidence type="ECO:0000313" key="6">
    <source>
        <dbReference type="Proteomes" id="UP001583193"/>
    </source>
</evidence>
<proteinExistence type="inferred from homology"/>